<sequence length="1270" mass="136445">MSPDTQFSRSLRRRRISRTAIAAALLLTAEAAFIAGGAAVAAPVRPQAAAPQTRQPSQEEVLASDMAWAAQHAKGSKAWAVLEAKKTGKKVVVTDETTSTAYTVANPDGTLTTELTTGPERIWRDGKWQKVDATLAPTADGGVTAKSHPKGLRLAGRGGTKASSLAAARSAAARDLVTLGGGDETVTLQWKGGLPAPVLNGTTARYPDAVPGADVIIEATRTGFEQFVEIAERPSVGDYSYTLPVRAKGLTAKANDDGSVSFADARTGEVRATMPAPVMWDASVDERSGKHENRARVGMKVVDKGHGTVDLVLTPDAKFLADPKTTYPVTVDPSTSALGNLFDTYVQQGETVDWSADTELDFGNPGTKNPDGTYRTARSFITWNTAPIADALVSSATLSLWNFHSGNTDCTAQPWEVWTANNATTSSRWTNQPAMVTKYATSTATRGNPDCSATDGWITADVTTLAQYWAGQKWSVSGMGLRASNEGDALEWKRVNSANNTANQPKLTVTYNYRPSDGTNRQAGSPFKSYAGVWAVNTTTPILRDTFTDQNGDQVNGTFQVYDTATNTPITTPLGEGLLLSPYGDQGKPVSVTVPAGQLKDGRTYKFRTNAYDGTHYNLDWSPWTQFVVDITAPNEPSPVVSSTYPEGSYGGSGGTQGTWTATTVSDANRLQYRIDGEDPDPDAGAVGRGTWQTVNTTTTNGTTTASFASTPTVDGAHHIETRAVDRADNIGVANEYGFIAGTAPAGRARKVDITLNTPDPAAPDPADWDNPYPAFGWNGWETQTSSGTITQNIPPLLPMRGKTMRAGDATITMTPLKQRTPAAAKAITTELQHARQRKTSTSATAAGYTGPILDSSWCDASLVGQKSFIRRTEACLLFTWAVEGKNGTKDYEQLYELMWQFKLDPKGNTIKHWVQMTPLLSPITDHWPSSPKALSFSVFASCIQGGCAKTDSSFVWETDRLPTWSSGADTHLAQGNAETTWDGSVTNAAGLQDKDLSRAVPNLIQGIFSTDTPNMFVTDNHVTSPGSIPARCDKVYGTGGCVIAAYSPGYAMNSKKFPAAAAHAWLVQNKLAPEFFGRTPLTPLHYLPGRSPMDRTKFRNAASANQKGRSETANRYRVCSGAAANKMVYHPATALHPALSSRNNDTRSCDEYSFNATYESAGMPTTEGGLNPKPVSDALQGRECVQTYETKLPDGTFRLYDDERFAAPTWQETCGRSSMSVNVNSQSMSRFGSFASTFRLLDKDTYWVDIAGFDKCDPLADVIKCVQTP</sequence>
<name>A0ABY4TAB6_9ACTN</name>
<protein>
    <submittedName>
        <fullName evidence="3">DNRLRE domain-containing protein</fullName>
    </submittedName>
</protein>
<accession>A0ABY4TAB6</accession>
<keyword evidence="2" id="KW-0732">Signal</keyword>
<dbReference type="RefSeq" id="WP_275563530.1">
    <property type="nucleotide sequence ID" value="NZ_CP095474.1"/>
</dbReference>
<proteinExistence type="predicted"/>
<dbReference type="NCBIfam" id="NF033679">
    <property type="entry name" value="DNRLRE_dom"/>
    <property type="match status" value="1"/>
</dbReference>
<feature type="region of interest" description="Disordered" evidence="1">
    <location>
        <begin position="139"/>
        <end position="158"/>
    </location>
</feature>
<feature type="chain" id="PRO_5045661189" evidence="2">
    <location>
        <begin position="35"/>
        <end position="1270"/>
    </location>
</feature>
<gene>
    <name evidence="3" type="ORF">MW084_07965</name>
</gene>
<keyword evidence="4" id="KW-1185">Reference proteome</keyword>
<evidence type="ECO:0000313" key="4">
    <source>
        <dbReference type="Proteomes" id="UP001056383"/>
    </source>
</evidence>
<organism evidence="3 4">
    <name type="scientific">Streptomyces sudanensis</name>
    <dbReference type="NCBI Taxonomy" id="436397"/>
    <lineage>
        <taxon>Bacteria</taxon>
        <taxon>Bacillati</taxon>
        <taxon>Actinomycetota</taxon>
        <taxon>Actinomycetes</taxon>
        <taxon>Kitasatosporales</taxon>
        <taxon>Streptomycetaceae</taxon>
        <taxon>Streptomyces</taxon>
    </lineage>
</organism>
<dbReference type="EMBL" id="CP095474">
    <property type="protein sequence ID" value="URN15904.1"/>
    <property type="molecule type" value="Genomic_DNA"/>
</dbReference>
<reference evidence="3" key="1">
    <citation type="submission" date="2022-04" db="EMBL/GenBank/DDBJ databases">
        <title>Systematic whole-genome sequencing reveals an unexpected diversity among actinomycetoma pathogens and provides insights into their antibacterial susceptibilities.</title>
        <authorList>
            <person name="Watson A.K."/>
            <person name="Kepplinger B."/>
            <person name="Bakhiet S.M."/>
            <person name="Mhmoud N.A."/>
            <person name="Chapman J."/>
            <person name="Allenby N."/>
            <person name="Mickiewicz K."/>
            <person name="Goodfellow M."/>
            <person name="Fahal A.H."/>
            <person name="Errington J."/>
        </authorList>
    </citation>
    <scope>NUCLEOTIDE SEQUENCE</scope>
    <source>
        <strain evidence="3">SD 504</strain>
    </source>
</reference>
<feature type="region of interest" description="Disordered" evidence="1">
    <location>
        <begin position="639"/>
        <end position="660"/>
    </location>
</feature>
<evidence type="ECO:0000256" key="2">
    <source>
        <dbReference type="SAM" id="SignalP"/>
    </source>
</evidence>
<feature type="signal peptide" evidence="2">
    <location>
        <begin position="1"/>
        <end position="34"/>
    </location>
</feature>
<evidence type="ECO:0000256" key="1">
    <source>
        <dbReference type="SAM" id="MobiDB-lite"/>
    </source>
</evidence>
<evidence type="ECO:0000313" key="3">
    <source>
        <dbReference type="EMBL" id="URN15904.1"/>
    </source>
</evidence>
<dbReference type="Proteomes" id="UP001056383">
    <property type="component" value="Chromosome"/>
</dbReference>